<dbReference type="CDD" id="cd00475">
    <property type="entry name" value="Cis_IPPS"/>
    <property type="match status" value="1"/>
</dbReference>
<dbReference type="KEGG" id="wma:WM2015_437"/>
<dbReference type="GO" id="GO:0071555">
    <property type="term" value="P:cell wall organization"/>
    <property type="evidence" value="ECO:0007669"/>
    <property type="project" value="UniProtKB-KW"/>
</dbReference>
<dbReference type="InterPro" id="IPR001441">
    <property type="entry name" value="UPP_synth-like"/>
</dbReference>
<evidence type="ECO:0000313" key="5">
    <source>
        <dbReference type="Proteomes" id="UP000066624"/>
    </source>
</evidence>
<evidence type="ECO:0000256" key="3">
    <source>
        <dbReference type="SAM" id="MobiDB-lite"/>
    </source>
</evidence>
<feature type="binding site" evidence="2">
    <location>
        <begin position="47"/>
        <end position="49"/>
    </location>
    <ligand>
        <name>substrate</name>
    </ligand>
</feature>
<feature type="binding site" evidence="2">
    <location>
        <position position="170"/>
    </location>
    <ligand>
        <name>substrate</name>
    </ligand>
</feature>
<keyword evidence="2" id="KW-0133">Cell shape</keyword>
<comment type="subunit">
    <text evidence="2">Homodimer.</text>
</comment>
<dbReference type="NCBIfam" id="TIGR00055">
    <property type="entry name" value="uppS"/>
    <property type="match status" value="1"/>
</dbReference>
<feature type="active site" description="Proton acceptor" evidence="2">
    <location>
        <position position="50"/>
    </location>
</feature>
<sequence>MDGNGRWAARQGKPRSHGHQAGSDALRRAVEAIARHGIPYMTVYAFSSENWRRPAMEVKQLLELFMRALTREVRELDEHGVRIRFIGDRSAFNAALRDGMRRAEKRTENNQRLTLNVAVNYGGRADIVRAARRLAESVRAGQLRSEEIDESIFNQHLDLGDGPEPDLLIRTGGERRLSNFLLWQLAYTELYFTEVLWPDFSAEHVDEALRDFAGRDRRFGGLGQVQNA</sequence>
<keyword evidence="2" id="KW-0573">Peptidoglycan synthesis</keyword>
<feature type="region of interest" description="Disordered" evidence="3">
    <location>
        <begin position="1"/>
        <end position="24"/>
    </location>
</feature>
<feature type="binding site" evidence="2">
    <location>
        <position position="19"/>
    </location>
    <ligand>
        <name>substrate</name>
    </ligand>
</feature>
<dbReference type="GO" id="GO:0000287">
    <property type="term" value="F:magnesium ion binding"/>
    <property type="evidence" value="ECO:0007669"/>
    <property type="project" value="UniProtKB-UniRule"/>
</dbReference>
<evidence type="ECO:0000256" key="2">
    <source>
        <dbReference type="HAMAP-Rule" id="MF_01139"/>
    </source>
</evidence>
<feature type="binding site" evidence="2">
    <location>
        <position position="15"/>
    </location>
    <ligand>
        <name>substrate</name>
    </ligand>
</feature>
<dbReference type="Pfam" id="PF01255">
    <property type="entry name" value="Prenyltransf"/>
    <property type="match status" value="1"/>
</dbReference>
<dbReference type="PATRIC" id="fig|1579979.3.peg.440"/>
<dbReference type="PANTHER" id="PTHR10291:SF0">
    <property type="entry name" value="DEHYDRODOLICHYL DIPHOSPHATE SYNTHASE 2"/>
    <property type="match status" value="1"/>
</dbReference>
<dbReference type="STRING" id="1579979.WM2015_437"/>
<proteinExistence type="inferred from homology"/>
<dbReference type="GO" id="GO:0016094">
    <property type="term" value="P:polyprenol biosynthetic process"/>
    <property type="evidence" value="ECO:0007669"/>
    <property type="project" value="TreeGrafter"/>
</dbReference>
<feature type="active site" evidence="2">
    <location>
        <position position="2"/>
    </location>
</feature>
<dbReference type="EMBL" id="CP012154">
    <property type="protein sequence ID" value="AKS40819.1"/>
    <property type="molecule type" value="Genomic_DNA"/>
</dbReference>
<accession>A0A0K0XSX7</accession>
<keyword evidence="2" id="KW-0961">Cell wall biogenesis/degradation</keyword>
<evidence type="ECO:0000313" key="4">
    <source>
        <dbReference type="EMBL" id="AKS40819.1"/>
    </source>
</evidence>
<dbReference type="GO" id="GO:0008834">
    <property type="term" value="F:ditrans,polycis-undecaprenyl-diphosphate synthase [(2E,6E)-farnesyl-diphosphate specific] activity"/>
    <property type="evidence" value="ECO:0007669"/>
    <property type="project" value="UniProtKB-UniRule"/>
</dbReference>
<comment type="cofactor">
    <cofactor evidence="2">
        <name>Mg(2+)</name>
        <dbReference type="ChEBI" id="CHEBI:18420"/>
    </cofactor>
    <text evidence="2">Binds 2 magnesium ions per subunit.</text>
</comment>
<feature type="binding site" evidence="2">
    <location>
        <begin position="176"/>
        <end position="178"/>
    </location>
    <ligand>
        <name>substrate</name>
    </ligand>
</feature>
<reference evidence="5" key="1">
    <citation type="submission" date="2015-07" db="EMBL/GenBank/DDBJ databases">
        <authorList>
            <person name="Kim K.M."/>
        </authorList>
    </citation>
    <scope>NUCLEOTIDE SEQUENCE [LARGE SCALE GENOMIC DNA]</scope>
    <source>
        <strain evidence="5">KCTC 42284</strain>
    </source>
</reference>
<dbReference type="HAMAP" id="MF_01139">
    <property type="entry name" value="ISPT"/>
    <property type="match status" value="1"/>
</dbReference>
<dbReference type="InterPro" id="IPR018520">
    <property type="entry name" value="UPP_synth-like_CS"/>
</dbReference>
<dbReference type="Proteomes" id="UP000066624">
    <property type="component" value="Chromosome"/>
</dbReference>
<protein>
    <recommendedName>
        <fullName evidence="2">Ditrans,polycis-undecaprenyl-diphosphate synthase ((2E,6E)-farnesyl-diphosphate specific)</fullName>
        <ecNumber evidence="2">2.5.1.31</ecNumber>
    </recommendedName>
    <alternativeName>
        <fullName evidence="2">Ditrans,polycis-undecaprenylcistransferase</fullName>
    </alternativeName>
    <alternativeName>
        <fullName evidence="2">Undecaprenyl diphosphate synthase</fullName>
        <shortName evidence="2">UDS</shortName>
    </alternativeName>
    <alternativeName>
        <fullName evidence="2">Undecaprenyl pyrophosphate synthase</fullName>
        <shortName evidence="2">UPP synthase</shortName>
    </alternativeName>
</protein>
<keyword evidence="1 2" id="KW-0808">Transferase</keyword>
<keyword evidence="2" id="KW-0460">Magnesium</keyword>
<dbReference type="PANTHER" id="PTHR10291">
    <property type="entry name" value="DEHYDRODOLICHYL DIPHOSPHATE SYNTHASE FAMILY MEMBER"/>
    <property type="match status" value="1"/>
</dbReference>
<evidence type="ECO:0000256" key="1">
    <source>
        <dbReference type="ARBA" id="ARBA00022679"/>
    </source>
</evidence>
<dbReference type="InterPro" id="IPR036424">
    <property type="entry name" value="UPP_synth-like_sf"/>
</dbReference>
<keyword evidence="5" id="KW-1185">Reference proteome</keyword>
<feature type="binding site" evidence="2">
    <location>
        <begin position="3"/>
        <end position="6"/>
    </location>
    <ligand>
        <name>substrate</name>
    </ligand>
</feature>
<feature type="binding site" evidence="2">
    <location>
        <position position="53"/>
    </location>
    <ligand>
        <name>substrate</name>
    </ligand>
</feature>
<dbReference type="GO" id="GO:0005829">
    <property type="term" value="C:cytosol"/>
    <property type="evidence" value="ECO:0007669"/>
    <property type="project" value="TreeGrafter"/>
</dbReference>
<comment type="catalytic activity">
    <reaction evidence="2">
        <text>8 isopentenyl diphosphate + (2E,6E)-farnesyl diphosphate = di-trans,octa-cis-undecaprenyl diphosphate + 8 diphosphate</text>
        <dbReference type="Rhea" id="RHEA:27551"/>
        <dbReference type="ChEBI" id="CHEBI:33019"/>
        <dbReference type="ChEBI" id="CHEBI:58405"/>
        <dbReference type="ChEBI" id="CHEBI:128769"/>
        <dbReference type="ChEBI" id="CHEBI:175763"/>
        <dbReference type="EC" id="2.5.1.31"/>
    </reaction>
</comment>
<name>A0A0K0XSX7_9GAMM</name>
<organism evidence="4 5">
    <name type="scientific">Wenzhouxiangella marina</name>
    <dbReference type="NCBI Taxonomy" id="1579979"/>
    <lineage>
        <taxon>Bacteria</taxon>
        <taxon>Pseudomonadati</taxon>
        <taxon>Pseudomonadota</taxon>
        <taxon>Gammaproteobacteria</taxon>
        <taxon>Chromatiales</taxon>
        <taxon>Wenzhouxiangellaceae</taxon>
        <taxon>Wenzhouxiangella</taxon>
    </lineage>
</organism>
<dbReference type="Gene3D" id="3.40.1180.10">
    <property type="entry name" value="Decaprenyl diphosphate synthase-like"/>
    <property type="match status" value="1"/>
</dbReference>
<dbReference type="GO" id="GO:0008360">
    <property type="term" value="P:regulation of cell shape"/>
    <property type="evidence" value="ECO:0007669"/>
    <property type="project" value="UniProtKB-KW"/>
</dbReference>
<feature type="binding site" evidence="2">
    <location>
        <position position="2"/>
    </location>
    <ligand>
        <name>Mg(2+)</name>
        <dbReference type="ChEBI" id="CHEBI:18420"/>
    </ligand>
</feature>
<dbReference type="GO" id="GO:0009252">
    <property type="term" value="P:peptidoglycan biosynthetic process"/>
    <property type="evidence" value="ECO:0007669"/>
    <property type="project" value="UniProtKB-UniRule"/>
</dbReference>
<gene>
    <name evidence="2" type="primary">uppS</name>
    <name evidence="4" type="ORF">WM2015_437</name>
</gene>
<feature type="binding site" evidence="2">
    <location>
        <position position="189"/>
    </location>
    <ligand>
        <name>Mg(2+)</name>
        <dbReference type="ChEBI" id="CHEBI:18420"/>
    </ligand>
</feature>
<dbReference type="PROSITE" id="PS01066">
    <property type="entry name" value="UPP_SYNTHASE"/>
    <property type="match status" value="1"/>
</dbReference>
<dbReference type="SUPFAM" id="SSF64005">
    <property type="entry name" value="Undecaprenyl diphosphate synthase"/>
    <property type="match status" value="1"/>
</dbReference>
<comment type="similarity">
    <text evidence="2">Belongs to the UPP synthase family.</text>
</comment>
<dbReference type="AlphaFoldDB" id="A0A0K0XSX7"/>
<feature type="binding site" evidence="2">
    <location>
        <position position="7"/>
    </location>
    <ligand>
        <name>substrate</name>
    </ligand>
</feature>
<feature type="binding site" evidence="2">
    <location>
        <position position="51"/>
    </location>
    <ligand>
        <name>substrate</name>
    </ligand>
</feature>
<comment type="function">
    <text evidence="2">Catalyzes the sequential condensation of isopentenyl diphosphate (IPP) with (2E,6E)-farnesyl diphosphate (E,E-FPP) to yield (2Z,6Z,10Z,14Z,18Z,22Z,26Z,30Z,34E,38E)-undecaprenyl diphosphate (di-trans,octa-cis-UPP). UPP is the precursor of glycosyl carrier lipid in the biosynthesis of bacterial cell wall polysaccharide components such as peptidoglycan and lipopolysaccharide.</text>
</comment>
<dbReference type="FunFam" id="3.40.1180.10:FF:000001">
    <property type="entry name" value="(2E,6E)-farnesyl-diphosphate-specific ditrans,polycis-undecaprenyl-diphosphate synthase"/>
    <property type="match status" value="1"/>
</dbReference>
<keyword evidence="2" id="KW-0479">Metal-binding</keyword>
<dbReference type="EC" id="2.5.1.31" evidence="2"/>